<name>A0AAV0EKA9_9ASTE</name>
<dbReference type="InterPro" id="IPR012337">
    <property type="entry name" value="RNaseH-like_sf"/>
</dbReference>
<evidence type="ECO:0000259" key="2">
    <source>
        <dbReference type="PROSITE" id="PS50994"/>
    </source>
</evidence>
<accession>A0AAV0EKA9</accession>
<reference evidence="3" key="1">
    <citation type="submission" date="2022-07" db="EMBL/GenBank/DDBJ databases">
        <authorList>
            <person name="Macas J."/>
            <person name="Novak P."/>
            <person name="Neumann P."/>
        </authorList>
    </citation>
    <scope>NUCLEOTIDE SEQUENCE</scope>
</reference>
<dbReference type="SUPFAM" id="SSF53098">
    <property type="entry name" value="Ribonuclease H-like"/>
    <property type="match status" value="1"/>
</dbReference>
<dbReference type="Proteomes" id="UP001152523">
    <property type="component" value="Unassembled WGS sequence"/>
</dbReference>
<dbReference type="Pfam" id="PF00665">
    <property type="entry name" value="rve"/>
    <property type="match status" value="1"/>
</dbReference>
<dbReference type="GO" id="GO:0015074">
    <property type="term" value="P:DNA integration"/>
    <property type="evidence" value="ECO:0007669"/>
    <property type="project" value="InterPro"/>
</dbReference>
<feature type="region of interest" description="Disordered" evidence="1">
    <location>
        <begin position="329"/>
        <end position="380"/>
    </location>
</feature>
<sequence>MGHPSSRVVRLLPISFKKCATNNCFNKNCDVCMRAKQTRECFPVSVNRALNKFELIHCDVWGPYREPSICGSRYFLTIVDDYSRAVWVHLMIEKSEVALIMQRFVSMVRNQFNTRIKVVRADNGTEFHPLRSYFQKEGVLFQTSCVGTPQQNGRVERKHRHILNVARALRFQANLPISFWGDCILTASYLINRTPSLLNDGKTPYEMLYDVTPSYAHIRIFGCLCYVAIKSTDKFQERGRKCVFLGYSYTQRGWKVMDLETKKHFVSRDVQFVETIFPFALPGSEDDKFNVPPTSSQQTIALDHSLLDDDDGDMYGSPMHDMQVLENAHGTSRTDTHDAPPDASLEVASSEDNHLESTPRVDCQHDNSSDTASPTSPQQP</sequence>
<dbReference type="PANTHER" id="PTHR42648:SF31">
    <property type="entry name" value="RNA-DIRECTED DNA POLYMERASE"/>
    <property type="match status" value="1"/>
</dbReference>
<organism evidence="3 4">
    <name type="scientific">Cuscuta epithymum</name>
    <dbReference type="NCBI Taxonomy" id="186058"/>
    <lineage>
        <taxon>Eukaryota</taxon>
        <taxon>Viridiplantae</taxon>
        <taxon>Streptophyta</taxon>
        <taxon>Embryophyta</taxon>
        <taxon>Tracheophyta</taxon>
        <taxon>Spermatophyta</taxon>
        <taxon>Magnoliopsida</taxon>
        <taxon>eudicotyledons</taxon>
        <taxon>Gunneridae</taxon>
        <taxon>Pentapetalae</taxon>
        <taxon>asterids</taxon>
        <taxon>lamiids</taxon>
        <taxon>Solanales</taxon>
        <taxon>Convolvulaceae</taxon>
        <taxon>Cuscuteae</taxon>
        <taxon>Cuscuta</taxon>
        <taxon>Cuscuta subgen. Cuscuta</taxon>
    </lineage>
</organism>
<evidence type="ECO:0000313" key="3">
    <source>
        <dbReference type="EMBL" id="CAH9124297.1"/>
    </source>
</evidence>
<feature type="domain" description="Integrase catalytic" evidence="2">
    <location>
        <begin position="39"/>
        <end position="212"/>
    </location>
</feature>
<feature type="non-terminal residue" evidence="3">
    <location>
        <position position="380"/>
    </location>
</feature>
<protein>
    <recommendedName>
        <fullName evidence="2">Integrase catalytic domain-containing protein</fullName>
    </recommendedName>
</protein>
<dbReference type="GO" id="GO:0003676">
    <property type="term" value="F:nucleic acid binding"/>
    <property type="evidence" value="ECO:0007669"/>
    <property type="project" value="InterPro"/>
</dbReference>
<dbReference type="InterPro" id="IPR036397">
    <property type="entry name" value="RNaseH_sf"/>
</dbReference>
<feature type="compositionally biased region" description="Polar residues" evidence="1">
    <location>
        <begin position="369"/>
        <end position="380"/>
    </location>
</feature>
<comment type="caution">
    <text evidence="3">The sequence shown here is derived from an EMBL/GenBank/DDBJ whole genome shotgun (WGS) entry which is preliminary data.</text>
</comment>
<dbReference type="InterPro" id="IPR057670">
    <property type="entry name" value="SH3_retrovirus"/>
</dbReference>
<evidence type="ECO:0000313" key="4">
    <source>
        <dbReference type="Proteomes" id="UP001152523"/>
    </source>
</evidence>
<dbReference type="AlphaFoldDB" id="A0AAV0EKA9"/>
<feature type="compositionally biased region" description="Basic and acidic residues" evidence="1">
    <location>
        <begin position="351"/>
        <end position="368"/>
    </location>
</feature>
<gene>
    <name evidence="3" type="ORF">CEPIT_LOCUS25880</name>
</gene>
<dbReference type="InterPro" id="IPR039537">
    <property type="entry name" value="Retrotran_Ty1/copia-like"/>
</dbReference>
<dbReference type="PANTHER" id="PTHR42648">
    <property type="entry name" value="TRANSPOSASE, PUTATIVE-RELATED"/>
    <property type="match status" value="1"/>
</dbReference>
<dbReference type="PROSITE" id="PS50994">
    <property type="entry name" value="INTEGRASE"/>
    <property type="match status" value="1"/>
</dbReference>
<dbReference type="InterPro" id="IPR001584">
    <property type="entry name" value="Integrase_cat-core"/>
</dbReference>
<dbReference type="Gene3D" id="3.30.420.10">
    <property type="entry name" value="Ribonuclease H-like superfamily/Ribonuclease H"/>
    <property type="match status" value="1"/>
</dbReference>
<keyword evidence="4" id="KW-1185">Reference proteome</keyword>
<evidence type="ECO:0000256" key="1">
    <source>
        <dbReference type="SAM" id="MobiDB-lite"/>
    </source>
</evidence>
<proteinExistence type="predicted"/>
<dbReference type="EMBL" id="CAMAPF010000933">
    <property type="protein sequence ID" value="CAH9124297.1"/>
    <property type="molecule type" value="Genomic_DNA"/>
</dbReference>
<dbReference type="Pfam" id="PF25597">
    <property type="entry name" value="SH3_retrovirus"/>
    <property type="match status" value="1"/>
</dbReference>